<dbReference type="GO" id="GO:0016787">
    <property type="term" value="F:hydrolase activity"/>
    <property type="evidence" value="ECO:0007669"/>
    <property type="project" value="UniProtKB-KW"/>
</dbReference>
<dbReference type="EMBL" id="SHNP01000010">
    <property type="protein sequence ID" value="MCX2975626.1"/>
    <property type="molecule type" value="Genomic_DNA"/>
</dbReference>
<dbReference type="InterPro" id="IPR049492">
    <property type="entry name" value="BD-FAE-like_dom"/>
</dbReference>
<keyword evidence="4" id="KW-1185">Reference proteome</keyword>
<comment type="caution">
    <text evidence="3">The sequence shown here is derived from an EMBL/GenBank/DDBJ whole genome shotgun (WGS) entry which is preliminary data.</text>
</comment>
<keyword evidence="1 3" id="KW-0378">Hydrolase</keyword>
<dbReference type="RefSeq" id="WP_279254255.1">
    <property type="nucleotide sequence ID" value="NZ_SHNP01000010.1"/>
</dbReference>
<dbReference type="SUPFAM" id="SSF53474">
    <property type="entry name" value="alpha/beta-Hydrolases"/>
    <property type="match status" value="1"/>
</dbReference>
<evidence type="ECO:0000313" key="3">
    <source>
        <dbReference type="EMBL" id="MCX2975626.1"/>
    </source>
</evidence>
<evidence type="ECO:0000259" key="2">
    <source>
        <dbReference type="Pfam" id="PF20434"/>
    </source>
</evidence>
<dbReference type="PROSITE" id="PS51257">
    <property type="entry name" value="PROKAR_LIPOPROTEIN"/>
    <property type="match status" value="1"/>
</dbReference>
<name>A0ABT3T041_9GAMM</name>
<dbReference type="InterPro" id="IPR050300">
    <property type="entry name" value="GDXG_lipolytic_enzyme"/>
</dbReference>
<proteinExistence type="predicted"/>
<evidence type="ECO:0000313" key="4">
    <source>
        <dbReference type="Proteomes" id="UP001143307"/>
    </source>
</evidence>
<dbReference type="PANTHER" id="PTHR48081:SF8">
    <property type="entry name" value="ALPHA_BETA HYDROLASE FOLD-3 DOMAIN-CONTAINING PROTEIN-RELATED"/>
    <property type="match status" value="1"/>
</dbReference>
<protein>
    <submittedName>
        <fullName evidence="3">Alpha/beta hydrolase</fullName>
    </submittedName>
</protein>
<feature type="domain" description="BD-FAE-like" evidence="2">
    <location>
        <begin position="182"/>
        <end position="298"/>
    </location>
</feature>
<evidence type="ECO:0000256" key="1">
    <source>
        <dbReference type="ARBA" id="ARBA00022801"/>
    </source>
</evidence>
<dbReference type="PANTHER" id="PTHR48081">
    <property type="entry name" value="AB HYDROLASE SUPERFAMILY PROTEIN C4A8.06C"/>
    <property type="match status" value="1"/>
</dbReference>
<dbReference type="Gene3D" id="3.40.50.1820">
    <property type="entry name" value="alpha/beta hydrolase"/>
    <property type="match status" value="1"/>
</dbReference>
<dbReference type="Proteomes" id="UP001143307">
    <property type="component" value="Unassembled WGS sequence"/>
</dbReference>
<organism evidence="3 4">
    <name type="scientific">Candidatus Seongchinamella marina</name>
    <dbReference type="NCBI Taxonomy" id="2518990"/>
    <lineage>
        <taxon>Bacteria</taxon>
        <taxon>Pseudomonadati</taxon>
        <taxon>Pseudomonadota</taxon>
        <taxon>Gammaproteobacteria</taxon>
        <taxon>Cellvibrionales</taxon>
        <taxon>Halieaceae</taxon>
        <taxon>Seongchinamella</taxon>
    </lineage>
</organism>
<gene>
    <name evidence="3" type="ORF">EYC87_18765</name>
</gene>
<accession>A0ABT3T041</accession>
<dbReference type="InterPro" id="IPR029058">
    <property type="entry name" value="AB_hydrolase_fold"/>
</dbReference>
<reference evidence="3" key="1">
    <citation type="submission" date="2019-02" db="EMBL/GenBank/DDBJ databases">
        <authorList>
            <person name="Li S.-H."/>
        </authorList>
    </citation>
    <scope>NUCLEOTIDE SEQUENCE</scope>
    <source>
        <strain evidence="3">IMCC8485</strain>
    </source>
</reference>
<dbReference type="Pfam" id="PF20434">
    <property type="entry name" value="BD-FAE"/>
    <property type="match status" value="1"/>
</dbReference>
<sequence length="413" mass="44307">MNRSLPALMISAVLLVACGPGSETLRALLDSGRASAGVDPAIDSPYLDTGAWVESVYACQRANGIEQPAPTFDRETYSELTYLTGTSALTDDEAAAQALINSLPFSARAASLQAKWDRKGLATYRCPDDGLLYGTVVLSDFIAAPSGRYIETVFSEQDIVIHDGIRYGTAPLLCDRSNDLLMDIYEPAGDTLVSRPTMVVIHGGGFRSGNRKKNADKALSYALRGYVAVAIEYRTCPGEFESDEAQFETAANAIDDGIEAIRFLHANAATYGIDTTRIGAVGTSAGGFIALGAALIDDQTPGGPLEAYPYQPAAVMSTGANLTAALESPGFRASISPVMMFRYEFDTVAGPEDESYEWPYSYRTCLEIHAKDATCDFFRLDGPGHVSGIGAAGAYAKWYLPWFYEKMDLANAN</sequence>